<feature type="transmembrane region" description="Helical" evidence="2">
    <location>
        <begin position="352"/>
        <end position="373"/>
    </location>
</feature>
<feature type="transmembrane region" description="Helical" evidence="2">
    <location>
        <begin position="65"/>
        <end position="84"/>
    </location>
</feature>
<feature type="transmembrane region" description="Helical" evidence="2">
    <location>
        <begin position="498"/>
        <end position="527"/>
    </location>
</feature>
<feature type="transmembrane region" description="Helical" evidence="2">
    <location>
        <begin position="7"/>
        <end position="29"/>
    </location>
</feature>
<feature type="transmembrane region" description="Helical" evidence="2">
    <location>
        <begin position="539"/>
        <end position="557"/>
    </location>
</feature>
<keyword evidence="2" id="KW-1133">Transmembrane helix</keyword>
<organism evidence="3 4">
    <name type="scientific">Sorangium cellulosum</name>
    <name type="common">Polyangium cellulosum</name>
    <dbReference type="NCBI Taxonomy" id="56"/>
    <lineage>
        <taxon>Bacteria</taxon>
        <taxon>Pseudomonadati</taxon>
        <taxon>Myxococcota</taxon>
        <taxon>Polyangia</taxon>
        <taxon>Polyangiales</taxon>
        <taxon>Polyangiaceae</taxon>
        <taxon>Sorangium</taxon>
    </lineage>
</organism>
<proteinExistence type="predicted"/>
<dbReference type="EMBL" id="JEMB01003396">
    <property type="protein sequence ID" value="KYF73114.1"/>
    <property type="molecule type" value="Genomic_DNA"/>
</dbReference>
<evidence type="ECO:0000256" key="1">
    <source>
        <dbReference type="SAM" id="MobiDB-lite"/>
    </source>
</evidence>
<evidence type="ECO:0000256" key="2">
    <source>
        <dbReference type="SAM" id="Phobius"/>
    </source>
</evidence>
<protein>
    <submittedName>
        <fullName evidence="3">Uncharacterized protein</fullName>
    </submittedName>
</protein>
<feature type="transmembrane region" description="Helical" evidence="2">
    <location>
        <begin position="379"/>
        <end position="399"/>
    </location>
</feature>
<gene>
    <name evidence="3" type="ORF">BE17_41155</name>
</gene>
<feature type="transmembrane region" description="Helical" evidence="2">
    <location>
        <begin position="563"/>
        <end position="580"/>
    </location>
</feature>
<feature type="transmembrane region" description="Helical" evidence="2">
    <location>
        <begin position="278"/>
        <end position="304"/>
    </location>
</feature>
<feature type="transmembrane region" description="Helical" evidence="2">
    <location>
        <begin position="474"/>
        <end position="492"/>
    </location>
</feature>
<dbReference type="AlphaFoldDB" id="A0A150QYR6"/>
<feature type="region of interest" description="Disordered" evidence="1">
    <location>
        <begin position="586"/>
        <end position="609"/>
    </location>
</feature>
<dbReference type="Proteomes" id="UP000075635">
    <property type="component" value="Unassembled WGS sequence"/>
</dbReference>
<sequence length="609" mass="69605">MKLTSQQIIEIVTAFCAYFGVAYALNSFAPPRFRVLARYGSVAAGVALFFYGLDRYIDEHARAVDLAKVLIAMGAALCVFYETQREGMRRPVAERWKRFVGVALGIAAIIAYFNGFRFGYAKYYHRWDQFHYYMGAKYFPEMGYDGLYKCALIAQDDLGLVTYTNEDTGRPVKLDMSKEVRHPDKKIRNLGGDNLLMPASEVLASPEVCKAHFSPERWEAFKADVQFFRTSSDKGYWEDMQKDHGYNPPPVWTIMGKFWADLQPASTRYLQFLASFDIFYLLGVFVALYWAFGWRVFAVAAIFWGCQSSAPFYWTGGAFLRQDWLFYLVLSACLIRKRYFKLAGASMVYAGLLRVFPGLPVIGWLTVAGIYLVRHKRMARSHVQVLIGGVLAAAVLVPLSMKVSGKDSYVQFYEHTLKVHDQTPLTNHMGLRVLVAHKPGAGVESGRMKYTKDTKLVDPFEVWKRMRNERYARYRWVAYGIIAASLAAFVYVCRRIRSLWVAQCLAQIFVILLSQLTCYYYSFMILTAPLTRLKRQIEVPLFGLAALSQFIWITFYYNDDKYTALTAVSLAFCYYLLCLFSGKPAPWSRRDEPESVDDADDAKPAAQQA</sequence>
<comment type="caution">
    <text evidence="3">The sequence shown here is derived from an EMBL/GenBank/DDBJ whole genome shotgun (WGS) entry which is preliminary data.</text>
</comment>
<feature type="transmembrane region" description="Helical" evidence="2">
    <location>
        <begin position="96"/>
        <end position="116"/>
    </location>
</feature>
<evidence type="ECO:0000313" key="3">
    <source>
        <dbReference type="EMBL" id="KYF73114.1"/>
    </source>
</evidence>
<accession>A0A150QYR6</accession>
<evidence type="ECO:0000313" key="4">
    <source>
        <dbReference type="Proteomes" id="UP000075635"/>
    </source>
</evidence>
<name>A0A150QYR6_SORCE</name>
<reference evidence="3 4" key="1">
    <citation type="submission" date="2014-02" db="EMBL/GenBank/DDBJ databases">
        <title>The small core and large imbalanced accessory genome model reveals a collaborative survival strategy of Sorangium cellulosum strains in nature.</title>
        <authorList>
            <person name="Han K."/>
            <person name="Peng R."/>
            <person name="Blom J."/>
            <person name="Li Y.-Z."/>
        </authorList>
    </citation>
    <scope>NUCLEOTIDE SEQUENCE [LARGE SCALE GENOMIC DNA]</scope>
    <source>
        <strain evidence="3 4">So0011-07</strain>
    </source>
</reference>
<keyword evidence="2" id="KW-0812">Transmembrane</keyword>
<keyword evidence="2" id="KW-0472">Membrane</keyword>
<feature type="transmembrane region" description="Helical" evidence="2">
    <location>
        <begin position="35"/>
        <end position="53"/>
    </location>
</feature>